<feature type="region of interest" description="Disordered" evidence="12">
    <location>
        <begin position="180"/>
        <end position="200"/>
    </location>
</feature>
<keyword evidence="16" id="KW-1185">Reference proteome</keyword>
<evidence type="ECO:0000256" key="12">
    <source>
        <dbReference type="SAM" id="MobiDB-lite"/>
    </source>
</evidence>
<dbReference type="SUPFAM" id="SSF57716">
    <property type="entry name" value="Glucocorticoid receptor-like (DNA-binding domain)"/>
    <property type="match status" value="1"/>
</dbReference>
<dbReference type="AlphaFoldDB" id="A0A7M5X4S7"/>
<keyword evidence="8 9" id="KW-0539">Nucleus</keyword>
<evidence type="ECO:0000256" key="6">
    <source>
        <dbReference type="ARBA" id="ARBA00023125"/>
    </source>
</evidence>
<evidence type="ECO:0000256" key="10">
    <source>
        <dbReference type="PROSITE-ProRule" id="PRU00125"/>
    </source>
</evidence>
<keyword evidence="6 9" id="KW-0238">DNA-binding</keyword>
<reference evidence="15" key="1">
    <citation type="submission" date="2021-01" db="UniProtKB">
        <authorList>
            <consortium name="EnsemblMetazoa"/>
        </authorList>
    </citation>
    <scope>IDENTIFICATION</scope>
</reference>
<dbReference type="Gene3D" id="2.10.110.10">
    <property type="entry name" value="Cysteine Rich Protein"/>
    <property type="match status" value="2"/>
</dbReference>
<evidence type="ECO:0000256" key="4">
    <source>
        <dbReference type="ARBA" id="ARBA00022833"/>
    </source>
</evidence>
<dbReference type="GO" id="GO:0030182">
    <property type="term" value="P:neuron differentiation"/>
    <property type="evidence" value="ECO:0007669"/>
    <property type="project" value="TreeGrafter"/>
</dbReference>
<keyword evidence="7 9" id="KW-0371">Homeobox</keyword>
<protein>
    <submittedName>
        <fullName evidence="15">Uncharacterized protein</fullName>
    </submittedName>
</protein>
<dbReference type="Gene3D" id="1.10.10.60">
    <property type="entry name" value="Homeodomain-like"/>
    <property type="match status" value="1"/>
</dbReference>
<proteinExistence type="predicted"/>
<dbReference type="RefSeq" id="XP_066933961.1">
    <property type="nucleotide sequence ID" value="XM_067077860.1"/>
</dbReference>
<evidence type="ECO:0000256" key="11">
    <source>
        <dbReference type="RuleBase" id="RU000682"/>
    </source>
</evidence>
<dbReference type="InterPro" id="IPR001781">
    <property type="entry name" value="Znf_LIM"/>
</dbReference>
<dbReference type="InterPro" id="IPR017970">
    <property type="entry name" value="Homeobox_CS"/>
</dbReference>
<evidence type="ECO:0000259" key="13">
    <source>
        <dbReference type="PROSITE" id="PS50023"/>
    </source>
</evidence>
<dbReference type="InterPro" id="IPR009057">
    <property type="entry name" value="Homeodomain-like_sf"/>
</dbReference>
<sequence>MIMKMNHDGIIPISCDACRTKIMEKHYIMVGAKTRLHYKCLRCSSCQCSLSTAQTCYEKMEKIFCKNCYLIIWSKTKCQRCQRGISNTDLVMQAHKCYYHVECFACYSCGIHLKKGQRFGVKDQKVYCELHYKQIRLPATLPVNDTNNNIGTREKLDRRYSMPSLSQHFNVKDEPCRSLSPLTQTPFPQHKQQHQQQQQQILDISNHRSPILRQLSDPSNIHSSDNKTTELKPISSSLNFSDHLPEPLVTNLSPRTFTSKKIDNQLKPLSSSLNFSDHFPDPLVTNSSPKTFTPTKEIDNKLNDPAINIQQNQWKVNKPQSFTDTYTSFPFNFPNTSGHPRKHPNSSHSGSADSSFSLKRHQSSEPLVSPVLQKKFLPEPSVKLSESQTLQSPMSSISSYFQNLGKNSAPDCKPFISLEKHKENSNNDMKTFTNLFTEKNERETKSFINLDVKKQIASSDIEITTNPSSSKTSPVDIHSSRKPPPAYSDFQPLTFSDNEPENDKFQDQTESQDTKGSDSNDFPTIKTGSNSSSSDEDGSQEPKKATKATSTKSRKSRSKDNKPKRQRTSFKVYQLVAMKELFDCDKNPDSIKLTLLADKIDLPKRVLQVWFQNARAKHRKGQNIFSDTIEKMLLPENVGKALEKESQGDENEDCVEDQSLEFDDETKDPTDDVS</sequence>
<accession>A0A7M5X4S7</accession>
<dbReference type="Pfam" id="PF00046">
    <property type="entry name" value="Homeodomain"/>
    <property type="match status" value="1"/>
</dbReference>
<feature type="domain" description="Homeobox" evidence="14">
    <location>
        <begin position="561"/>
        <end position="621"/>
    </location>
</feature>
<dbReference type="PANTHER" id="PTHR24208:SF168">
    <property type="entry name" value="PROTEIN APTEROUS"/>
    <property type="match status" value="1"/>
</dbReference>
<dbReference type="SUPFAM" id="SSF46689">
    <property type="entry name" value="Homeodomain-like"/>
    <property type="match status" value="1"/>
</dbReference>
<dbReference type="GO" id="GO:0000981">
    <property type="term" value="F:DNA-binding transcription factor activity, RNA polymerase II-specific"/>
    <property type="evidence" value="ECO:0007669"/>
    <property type="project" value="InterPro"/>
</dbReference>
<evidence type="ECO:0000256" key="2">
    <source>
        <dbReference type="ARBA" id="ARBA00022723"/>
    </source>
</evidence>
<dbReference type="PANTHER" id="PTHR24208">
    <property type="entry name" value="LIM/HOMEOBOX PROTEIN LHX"/>
    <property type="match status" value="1"/>
</dbReference>
<dbReference type="PROSITE" id="PS50071">
    <property type="entry name" value="HOMEOBOX_2"/>
    <property type="match status" value="1"/>
</dbReference>
<name>A0A7M5X4S7_9CNID</name>
<dbReference type="CDD" id="cd00086">
    <property type="entry name" value="homeodomain"/>
    <property type="match status" value="1"/>
</dbReference>
<dbReference type="OrthoDB" id="9990008at2759"/>
<keyword evidence="5 10" id="KW-0440">LIM domain</keyword>
<organism evidence="15 16">
    <name type="scientific">Clytia hemisphaerica</name>
    <dbReference type="NCBI Taxonomy" id="252671"/>
    <lineage>
        <taxon>Eukaryota</taxon>
        <taxon>Metazoa</taxon>
        <taxon>Cnidaria</taxon>
        <taxon>Hydrozoa</taxon>
        <taxon>Hydroidolina</taxon>
        <taxon>Leptothecata</taxon>
        <taxon>Obeliida</taxon>
        <taxon>Clytiidae</taxon>
        <taxon>Clytia</taxon>
    </lineage>
</organism>
<feature type="DNA-binding region" description="Homeobox" evidence="9">
    <location>
        <begin position="563"/>
        <end position="622"/>
    </location>
</feature>
<dbReference type="CDD" id="cd08368">
    <property type="entry name" value="LIM"/>
    <property type="match status" value="1"/>
</dbReference>
<dbReference type="GO" id="GO:0005634">
    <property type="term" value="C:nucleus"/>
    <property type="evidence" value="ECO:0007669"/>
    <property type="project" value="UniProtKB-SubCell"/>
</dbReference>
<evidence type="ECO:0000313" key="15">
    <source>
        <dbReference type="EnsemblMetazoa" id="CLYHEMP017797.1"/>
    </source>
</evidence>
<feature type="region of interest" description="Disordered" evidence="12">
    <location>
        <begin position="640"/>
        <end position="674"/>
    </location>
</feature>
<dbReference type="SMART" id="SM00389">
    <property type="entry name" value="HOX"/>
    <property type="match status" value="1"/>
</dbReference>
<feature type="region of interest" description="Disordered" evidence="12">
    <location>
        <begin position="214"/>
        <end position="233"/>
    </location>
</feature>
<evidence type="ECO:0000256" key="5">
    <source>
        <dbReference type="ARBA" id="ARBA00023038"/>
    </source>
</evidence>
<evidence type="ECO:0000256" key="3">
    <source>
        <dbReference type="ARBA" id="ARBA00022737"/>
    </source>
</evidence>
<evidence type="ECO:0000256" key="1">
    <source>
        <dbReference type="ARBA" id="ARBA00004123"/>
    </source>
</evidence>
<keyword evidence="3" id="KW-0677">Repeat</keyword>
<evidence type="ECO:0000256" key="7">
    <source>
        <dbReference type="ARBA" id="ARBA00023155"/>
    </source>
</evidence>
<keyword evidence="4 10" id="KW-0862">Zinc</keyword>
<feature type="compositionally biased region" description="Acidic residues" evidence="12">
    <location>
        <begin position="648"/>
        <end position="666"/>
    </location>
</feature>
<dbReference type="InterPro" id="IPR050453">
    <property type="entry name" value="LIM_Homeobox_TF"/>
</dbReference>
<feature type="compositionally biased region" description="Polar residues" evidence="12">
    <location>
        <begin position="461"/>
        <end position="473"/>
    </location>
</feature>
<dbReference type="InterPro" id="IPR001356">
    <property type="entry name" value="HD"/>
</dbReference>
<evidence type="ECO:0000256" key="9">
    <source>
        <dbReference type="PROSITE-ProRule" id="PRU00108"/>
    </source>
</evidence>
<dbReference type="GO" id="GO:0000977">
    <property type="term" value="F:RNA polymerase II transcription regulatory region sequence-specific DNA binding"/>
    <property type="evidence" value="ECO:0007669"/>
    <property type="project" value="TreeGrafter"/>
</dbReference>
<dbReference type="GO" id="GO:0046872">
    <property type="term" value="F:metal ion binding"/>
    <property type="evidence" value="ECO:0007669"/>
    <property type="project" value="UniProtKB-KW"/>
</dbReference>
<dbReference type="Proteomes" id="UP000594262">
    <property type="component" value="Unplaced"/>
</dbReference>
<comment type="subcellular location">
    <subcellularLocation>
        <location evidence="1 9 11">Nucleus</location>
    </subcellularLocation>
</comment>
<feature type="domain" description="LIM zinc-binding" evidence="13">
    <location>
        <begin position="76"/>
        <end position="138"/>
    </location>
</feature>
<dbReference type="Pfam" id="PF00412">
    <property type="entry name" value="LIM"/>
    <property type="match status" value="2"/>
</dbReference>
<dbReference type="PROSITE" id="PS00027">
    <property type="entry name" value="HOMEOBOX_1"/>
    <property type="match status" value="1"/>
</dbReference>
<feature type="compositionally biased region" description="Low complexity" evidence="12">
    <location>
        <begin position="346"/>
        <end position="357"/>
    </location>
</feature>
<dbReference type="PROSITE" id="PS50023">
    <property type="entry name" value="LIM_DOMAIN_2"/>
    <property type="match status" value="2"/>
</dbReference>
<feature type="compositionally biased region" description="Polar residues" evidence="12">
    <location>
        <begin position="327"/>
        <end position="338"/>
    </location>
</feature>
<dbReference type="PROSITE" id="PS00478">
    <property type="entry name" value="LIM_DOMAIN_1"/>
    <property type="match status" value="1"/>
</dbReference>
<keyword evidence="2 10" id="KW-0479">Metal-binding</keyword>
<feature type="compositionally biased region" description="Basic and acidic residues" evidence="12">
    <location>
        <begin position="501"/>
        <end position="518"/>
    </location>
</feature>
<feature type="region of interest" description="Disordered" evidence="12">
    <location>
        <begin position="327"/>
        <end position="372"/>
    </location>
</feature>
<feature type="domain" description="LIM zinc-binding" evidence="13">
    <location>
        <begin position="13"/>
        <end position="75"/>
    </location>
</feature>
<dbReference type="GeneID" id="136821651"/>
<dbReference type="EnsemblMetazoa" id="CLYHEMT017797.1">
    <property type="protein sequence ID" value="CLYHEMP017797.1"/>
    <property type="gene ID" value="CLYHEMG017797"/>
</dbReference>
<dbReference type="SMART" id="SM00132">
    <property type="entry name" value="LIM"/>
    <property type="match status" value="2"/>
</dbReference>
<evidence type="ECO:0000313" key="16">
    <source>
        <dbReference type="Proteomes" id="UP000594262"/>
    </source>
</evidence>
<feature type="region of interest" description="Disordered" evidence="12">
    <location>
        <begin position="461"/>
        <end position="567"/>
    </location>
</feature>
<evidence type="ECO:0000256" key="8">
    <source>
        <dbReference type="ARBA" id="ARBA00023242"/>
    </source>
</evidence>
<evidence type="ECO:0000259" key="14">
    <source>
        <dbReference type="PROSITE" id="PS50071"/>
    </source>
</evidence>